<keyword evidence="2" id="KW-1185">Reference proteome</keyword>
<dbReference type="EMBL" id="JAPFFK010000007">
    <property type="protein sequence ID" value="KAJ6755462.1"/>
    <property type="molecule type" value="Genomic_DNA"/>
</dbReference>
<gene>
    <name evidence="1" type="ORF">OIU79_027966</name>
</gene>
<protein>
    <submittedName>
        <fullName evidence="1">Uncharacterized protein</fullName>
    </submittedName>
</protein>
<dbReference type="Proteomes" id="UP001151532">
    <property type="component" value="Chromosome 16"/>
</dbReference>
<dbReference type="AlphaFoldDB" id="A0A9Q0VVA4"/>
<reference evidence="1" key="1">
    <citation type="submission" date="2022-11" db="EMBL/GenBank/DDBJ databases">
        <authorList>
            <person name="Hyden B.L."/>
            <person name="Feng K."/>
            <person name="Yates T."/>
            <person name="Jawdy S."/>
            <person name="Smart L.B."/>
            <person name="Muchero W."/>
        </authorList>
    </citation>
    <scope>NUCLEOTIDE SEQUENCE</scope>
    <source>
        <tissue evidence="1">Shoot tip</tissue>
    </source>
</reference>
<comment type="caution">
    <text evidence="1">The sequence shown here is derived from an EMBL/GenBank/DDBJ whole genome shotgun (WGS) entry which is preliminary data.</text>
</comment>
<evidence type="ECO:0000313" key="1">
    <source>
        <dbReference type="EMBL" id="KAJ6755462.1"/>
    </source>
</evidence>
<sequence>MAAGVEMLKKVEERGAVKEERGGVSSGGGGNGVHEFKKVMVAVRAKRRGGGEKVDAEVTFMTPACNSGCCLHLSAADLLERSVEKLSWIEDCSSFSASALEPAAAAANLDSHGFGDDETFTKS</sequence>
<evidence type="ECO:0000313" key="2">
    <source>
        <dbReference type="Proteomes" id="UP001151532"/>
    </source>
</evidence>
<accession>A0A9Q0VVA4</accession>
<reference evidence="1" key="2">
    <citation type="journal article" date="2023" name="Int. J. Mol. Sci.">
        <title>De Novo Assembly and Annotation of 11 Diverse Shrub Willow (Salix) Genomes Reveals Novel Gene Organization in Sex-Linked Regions.</title>
        <authorList>
            <person name="Hyden B."/>
            <person name="Feng K."/>
            <person name="Yates T.B."/>
            <person name="Jawdy S."/>
            <person name="Cereghino C."/>
            <person name="Smart L.B."/>
            <person name="Muchero W."/>
        </authorList>
    </citation>
    <scope>NUCLEOTIDE SEQUENCE</scope>
    <source>
        <tissue evidence="1">Shoot tip</tissue>
    </source>
</reference>
<proteinExistence type="predicted"/>
<organism evidence="1 2">
    <name type="scientific">Salix purpurea</name>
    <name type="common">Purple osier willow</name>
    <dbReference type="NCBI Taxonomy" id="77065"/>
    <lineage>
        <taxon>Eukaryota</taxon>
        <taxon>Viridiplantae</taxon>
        <taxon>Streptophyta</taxon>
        <taxon>Embryophyta</taxon>
        <taxon>Tracheophyta</taxon>
        <taxon>Spermatophyta</taxon>
        <taxon>Magnoliopsida</taxon>
        <taxon>eudicotyledons</taxon>
        <taxon>Gunneridae</taxon>
        <taxon>Pentapetalae</taxon>
        <taxon>rosids</taxon>
        <taxon>fabids</taxon>
        <taxon>Malpighiales</taxon>
        <taxon>Salicaceae</taxon>
        <taxon>Saliceae</taxon>
        <taxon>Salix</taxon>
    </lineage>
</organism>
<name>A0A9Q0VVA4_SALPP</name>